<reference evidence="4 5" key="1">
    <citation type="submission" date="2022-09" db="EMBL/GenBank/DDBJ databases">
        <authorList>
            <person name="Han X.L."/>
            <person name="Wang Q."/>
            <person name="Lu T."/>
        </authorList>
    </citation>
    <scope>NUCLEOTIDE SEQUENCE [LARGE SCALE GENOMIC DNA]</scope>
    <source>
        <strain evidence="4 5">WQ 127069</strain>
    </source>
</reference>
<feature type="compositionally biased region" description="Basic and acidic residues" evidence="1">
    <location>
        <begin position="15"/>
        <end position="24"/>
    </location>
</feature>
<accession>A0ABT2UE89</accession>
<keyword evidence="5" id="KW-1185">Reference proteome</keyword>
<feature type="region of interest" description="Disordered" evidence="1">
    <location>
        <begin position="1"/>
        <end position="24"/>
    </location>
</feature>
<comment type="caution">
    <text evidence="4">The sequence shown here is derived from an EMBL/GenBank/DDBJ whole genome shotgun (WGS) entry which is preliminary data.</text>
</comment>
<name>A0ABT2UE89_9BACL</name>
<evidence type="ECO:0000256" key="2">
    <source>
        <dbReference type="SAM" id="SignalP"/>
    </source>
</evidence>
<sequence length="1165" mass="124100">MSASSYNPSKQNSKKPKDIRGGEQKVMKKSLSTILSLAMAFSMFSSVALAAEADATKTSADFTDLKDLDAATKLKFDALISAGVFDGVKEGTFGLKDEMNRAQFAKVAALIFGLKVDTTLKASSFTDVKSDDPANGYALPYIEAVKAAGITDGYAPGQFNPAGKVTKEQLAAFLLRGLNKDAAAKATPGVTDTTVSDWAKGYVALALQLKLLSNGTDGKFGGTSNATRDLLVLSSSEAKSQYKGAPFNGKYAINSFKATDADKLAIQLNGALTDDAAKNLKIEIKNGNGQVVTNYTTKWSDDKTTATLTFDTKFQDGSFVATISGLTNIDDTAKTQTVAVTKERIAKIEFLTAAETLPRTTNKLKIEFKATNQYGAKSSLTYNNFSINTGSDVTAVGVSGEQAFTLQQRLKSNLAAGAAPESALERNDRVSVTIIHEDSGVTANKVFAIGEAQNVAKIEVGDLKNSSNVKIDSVEAQKDTYLDIKAIDQYGIQVQDYDTLNKGVTFYSTEGNVKKVVKDGSNDVWFTTSSEIGDDAADLKFQYSKNEAKDAITLNIIANGSGQAVTKTVKVTASKTPATVEFGSYNYTLAEGDDVTKVNNDTDLQKKFYVPIIVKDAKGDVLTKQEIADKAYKFNIYSTGSINLASINVPDDNGGTRSTPIVQTGEHKGEIAITGASSKGSSGIVVSLQDAPTVRVSQNISVGEKRKADKIAFSAAPKKYQVNGTDNELKLKIYDQHGGELKLNDNNLKVKLELQANTSLEGAYGLSLRSNDVALANGGKVGSGAVATTKRFDLTPSSVSRTVYAQEFLNGAYSSQNQGFLNLEDVFDKSFKFFTNTKDSAGNLITAKPASYTFTARLYDLSGSTTKEINTVTTTLEVLDTADSKNKLKYEAYIDKGVNNTILAVEDYLNNGISGSVTRSTYAKLTKELKVRAKTNSGEDVAVPNTITSVTSSNPSVVAAVADSATTPNKFIVGLDAGTSKLQVVYKDAKGDVYTTPLDVTTKNEGPAIASIAVSKSGNTISRARIDANIANNLFAWDDQLFKKLTIKDQFGNEFVSDRNPKTHKDDDGANTTDQFVQKHSSVLGLTFYATDVILADKALTVAANNTVEINNDGQVKSVGSNVKAFTLNVIAPSGVTASSSIVVNNNEKNSDGITIKTDGDGPAY</sequence>
<feature type="compositionally biased region" description="Polar residues" evidence="1">
    <location>
        <begin position="1"/>
        <end position="11"/>
    </location>
</feature>
<evidence type="ECO:0000259" key="3">
    <source>
        <dbReference type="PROSITE" id="PS51272"/>
    </source>
</evidence>
<evidence type="ECO:0000256" key="1">
    <source>
        <dbReference type="SAM" id="MobiDB-lite"/>
    </source>
</evidence>
<dbReference type="Pfam" id="PF00395">
    <property type="entry name" value="SLH"/>
    <property type="match status" value="2"/>
</dbReference>
<dbReference type="PROSITE" id="PS51272">
    <property type="entry name" value="SLH"/>
    <property type="match status" value="1"/>
</dbReference>
<feature type="chain" id="PRO_5046270846" evidence="2">
    <location>
        <begin position="51"/>
        <end position="1165"/>
    </location>
</feature>
<proteinExistence type="predicted"/>
<gene>
    <name evidence="4" type="ORF">OB236_12605</name>
</gene>
<dbReference type="InterPro" id="IPR001119">
    <property type="entry name" value="SLH_dom"/>
</dbReference>
<evidence type="ECO:0000313" key="4">
    <source>
        <dbReference type="EMBL" id="MCU6792959.1"/>
    </source>
</evidence>
<keyword evidence="2" id="KW-0732">Signal</keyword>
<feature type="signal peptide" evidence="2">
    <location>
        <begin position="1"/>
        <end position="50"/>
    </location>
</feature>
<dbReference type="RefSeq" id="WP_262684302.1">
    <property type="nucleotide sequence ID" value="NZ_JAOQIO010000036.1"/>
</dbReference>
<organism evidence="4 5">
    <name type="scientific">Paenibacillus baimaensis</name>
    <dbReference type="NCBI Taxonomy" id="2982185"/>
    <lineage>
        <taxon>Bacteria</taxon>
        <taxon>Bacillati</taxon>
        <taxon>Bacillota</taxon>
        <taxon>Bacilli</taxon>
        <taxon>Bacillales</taxon>
        <taxon>Paenibacillaceae</taxon>
        <taxon>Paenibacillus</taxon>
    </lineage>
</organism>
<feature type="domain" description="SLH" evidence="3">
    <location>
        <begin position="125"/>
        <end position="188"/>
    </location>
</feature>
<evidence type="ECO:0000313" key="5">
    <source>
        <dbReference type="Proteomes" id="UP001652445"/>
    </source>
</evidence>
<dbReference type="Proteomes" id="UP001652445">
    <property type="component" value="Unassembled WGS sequence"/>
</dbReference>
<dbReference type="EMBL" id="JAOQIO010000036">
    <property type="protein sequence ID" value="MCU6792959.1"/>
    <property type="molecule type" value="Genomic_DNA"/>
</dbReference>
<protein>
    <submittedName>
        <fullName evidence="4">S-layer homology domain-containing protein</fullName>
    </submittedName>
</protein>